<feature type="binding site" evidence="8">
    <location>
        <position position="95"/>
    </location>
    <ligand>
        <name>ATP</name>
        <dbReference type="ChEBI" id="CHEBI:30616"/>
    </ligand>
</feature>
<dbReference type="AlphaFoldDB" id="A0ABD1D2S0"/>
<dbReference type="GO" id="GO:0005524">
    <property type="term" value="F:ATP binding"/>
    <property type="evidence" value="ECO:0007669"/>
    <property type="project" value="UniProtKB-KW"/>
</dbReference>
<evidence type="ECO:0000256" key="2">
    <source>
        <dbReference type="ARBA" id="ARBA00022679"/>
    </source>
</evidence>
<evidence type="ECO:0000256" key="7">
    <source>
        <dbReference type="PROSITE-ProRule" id="PRU00176"/>
    </source>
</evidence>
<keyword evidence="12" id="KW-1185">Reference proteome</keyword>
<evidence type="ECO:0000259" key="10">
    <source>
        <dbReference type="PROSITE" id="PS50102"/>
    </source>
</evidence>
<evidence type="ECO:0000256" key="4">
    <source>
        <dbReference type="ARBA" id="ARBA00022777"/>
    </source>
</evidence>
<dbReference type="SMART" id="SM00562">
    <property type="entry name" value="NDK"/>
    <property type="match status" value="1"/>
</dbReference>
<dbReference type="Gene3D" id="3.30.70.330">
    <property type="match status" value="1"/>
</dbReference>
<feature type="binding site" evidence="8">
    <location>
        <position position="119"/>
    </location>
    <ligand>
        <name>ATP</name>
        <dbReference type="ChEBI" id="CHEBI:30616"/>
    </ligand>
</feature>
<comment type="caution">
    <text evidence="11">The sequence shown here is derived from an EMBL/GenBank/DDBJ whole genome shotgun (WGS) entry which is preliminary data.</text>
</comment>
<dbReference type="InterPro" id="IPR036850">
    <property type="entry name" value="NDK-like_dom_sf"/>
</dbReference>
<dbReference type="GO" id="GO:0016301">
    <property type="term" value="F:kinase activity"/>
    <property type="evidence" value="ECO:0007669"/>
    <property type="project" value="UniProtKB-KW"/>
</dbReference>
<name>A0ABD1D2S0_CULPP</name>
<evidence type="ECO:0000256" key="1">
    <source>
        <dbReference type="ARBA" id="ARBA00008142"/>
    </source>
</evidence>
<dbReference type="EMBL" id="JBEHCU010007849">
    <property type="protein sequence ID" value="KAL1391523.1"/>
    <property type="molecule type" value="Genomic_DNA"/>
</dbReference>
<dbReference type="Pfam" id="PF00334">
    <property type="entry name" value="NDK"/>
    <property type="match status" value="1"/>
</dbReference>
<feature type="active site" description="Pros-phosphohistidine intermediate" evidence="8">
    <location>
        <position position="122"/>
    </location>
</feature>
<feature type="binding site" evidence="8">
    <location>
        <position position="109"/>
    </location>
    <ligand>
        <name>ATP</name>
        <dbReference type="ChEBI" id="CHEBI:30616"/>
    </ligand>
</feature>
<keyword evidence="4" id="KW-0418">Kinase</keyword>
<feature type="binding site" evidence="8">
    <location>
        <position position="12"/>
    </location>
    <ligand>
        <name>ATP</name>
        <dbReference type="ChEBI" id="CHEBI:30616"/>
    </ligand>
</feature>
<keyword evidence="2" id="KW-0808">Transferase</keyword>
<dbReference type="SMART" id="SM00360">
    <property type="entry name" value="RRM"/>
    <property type="match status" value="1"/>
</dbReference>
<dbReference type="PANTHER" id="PTHR46161">
    <property type="entry name" value="NUCLEOSIDE DIPHOSPHATE KINASE"/>
    <property type="match status" value="1"/>
</dbReference>
<evidence type="ECO:0000313" key="11">
    <source>
        <dbReference type="EMBL" id="KAL1391523.1"/>
    </source>
</evidence>
<comment type="similarity">
    <text evidence="1 8 9">Belongs to the NDK family.</text>
</comment>
<proteinExistence type="inferred from homology"/>
<feature type="binding site" evidence="8">
    <location>
        <position position="89"/>
    </location>
    <ligand>
        <name>ATP</name>
        <dbReference type="ChEBI" id="CHEBI:30616"/>
    </ligand>
</feature>
<sequence>MAASAFTLAIFKPHLLKNPVAYCATEQLIAASGIRIVSRRKLSLTERQAKQFYRDHEGKFFYGRLISLMTSGPLEVLVLSGENVISRWRALMGPTKVFKAVYTNPDCVRSLYGLSDTRNASHGSVTMAETVLYINNLDQATTDMDLYHEFIRYGAIRSTALAQSMDRTGTHLHHGIVAFFDATSAAKARDEANGRLFRGRPMEVTFGNSMFPF</sequence>
<keyword evidence="3" id="KW-0547">Nucleotide-binding</keyword>
<dbReference type="SUPFAM" id="SSF54919">
    <property type="entry name" value="Nucleoside diphosphate kinase, NDK"/>
    <property type="match status" value="1"/>
</dbReference>
<reference evidence="11 12" key="1">
    <citation type="submission" date="2024-05" db="EMBL/GenBank/DDBJ databases">
        <title>Culex pipiens pipiens assembly and annotation.</title>
        <authorList>
            <person name="Alout H."/>
            <person name="Durand T."/>
        </authorList>
    </citation>
    <scope>NUCLEOTIDE SEQUENCE [LARGE SCALE GENOMIC DNA]</scope>
    <source>
        <strain evidence="11">HA-2024</strain>
        <tissue evidence="11">Whole body</tissue>
    </source>
</reference>
<accession>A0ABD1D2S0</accession>
<dbReference type="InterPro" id="IPR000504">
    <property type="entry name" value="RRM_dom"/>
</dbReference>
<evidence type="ECO:0000256" key="5">
    <source>
        <dbReference type="ARBA" id="ARBA00022840"/>
    </source>
</evidence>
<dbReference type="PROSITE" id="PS50102">
    <property type="entry name" value="RRM"/>
    <property type="match status" value="1"/>
</dbReference>
<evidence type="ECO:0000256" key="3">
    <source>
        <dbReference type="ARBA" id="ARBA00022741"/>
    </source>
</evidence>
<dbReference type="InterPro" id="IPR034907">
    <property type="entry name" value="NDK-like_dom"/>
</dbReference>
<dbReference type="GO" id="GO:0003723">
    <property type="term" value="F:RNA binding"/>
    <property type="evidence" value="ECO:0007669"/>
    <property type="project" value="UniProtKB-UniRule"/>
</dbReference>
<keyword evidence="6 7" id="KW-0694">RNA-binding</keyword>
<evidence type="ECO:0000256" key="9">
    <source>
        <dbReference type="RuleBase" id="RU004011"/>
    </source>
</evidence>
<keyword evidence="5" id="KW-0067">ATP-binding</keyword>
<feature type="domain" description="RRM" evidence="10">
    <location>
        <begin position="130"/>
        <end position="209"/>
    </location>
</feature>
<evidence type="ECO:0000256" key="6">
    <source>
        <dbReference type="ARBA" id="ARBA00022884"/>
    </source>
</evidence>
<dbReference type="InterPro" id="IPR001564">
    <property type="entry name" value="Nucleoside_diP_kinase"/>
</dbReference>
<dbReference type="SUPFAM" id="SSF54928">
    <property type="entry name" value="RNA-binding domain, RBD"/>
    <property type="match status" value="1"/>
</dbReference>
<dbReference type="Pfam" id="PF00076">
    <property type="entry name" value="RRM_1"/>
    <property type="match status" value="1"/>
</dbReference>
<gene>
    <name evidence="11" type="ORF">pipiens_003146</name>
</gene>
<evidence type="ECO:0000313" key="12">
    <source>
        <dbReference type="Proteomes" id="UP001562425"/>
    </source>
</evidence>
<dbReference type="Proteomes" id="UP001562425">
    <property type="component" value="Unassembled WGS sequence"/>
</dbReference>
<dbReference type="CDD" id="cd00590">
    <property type="entry name" value="RRM_SF"/>
    <property type="match status" value="1"/>
</dbReference>
<dbReference type="InterPro" id="IPR035979">
    <property type="entry name" value="RBD_domain_sf"/>
</dbReference>
<dbReference type="PROSITE" id="PS51374">
    <property type="entry name" value="NDPK_LIKE"/>
    <property type="match status" value="1"/>
</dbReference>
<feature type="binding site" evidence="8">
    <location>
        <position position="61"/>
    </location>
    <ligand>
        <name>ATP</name>
        <dbReference type="ChEBI" id="CHEBI:30616"/>
    </ligand>
</feature>
<dbReference type="PANTHER" id="PTHR46161:SF3">
    <property type="entry name" value="NUCLEOSIDE DIPHOSPHATE KINASE DDB_G0292928-RELATED"/>
    <property type="match status" value="1"/>
</dbReference>
<evidence type="ECO:0000256" key="8">
    <source>
        <dbReference type="PROSITE-ProRule" id="PRU00706"/>
    </source>
</evidence>
<organism evidence="11 12">
    <name type="scientific">Culex pipiens pipiens</name>
    <name type="common">Northern house mosquito</name>
    <dbReference type="NCBI Taxonomy" id="38569"/>
    <lineage>
        <taxon>Eukaryota</taxon>
        <taxon>Metazoa</taxon>
        <taxon>Ecdysozoa</taxon>
        <taxon>Arthropoda</taxon>
        <taxon>Hexapoda</taxon>
        <taxon>Insecta</taxon>
        <taxon>Pterygota</taxon>
        <taxon>Neoptera</taxon>
        <taxon>Endopterygota</taxon>
        <taxon>Diptera</taxon>
        <taxon>Nematocera</taxon>
        <taxon>Culicoidea</taxon>
        <taxon>Culicidae</taxon>
        <taxon>Culicinae</taxon>
        <taxon>Culicini</taxon>
        <taxon>Culex</taxon>
        <taxon>Culex</taxon>
    </lineage>
</organism>
<dbReference type="InterPro" id="IPR012677">
    <property type="entry name" value="Nucleotide-bd_a/b_plait_sf"/>
</dbReference>
<dbReference type="PRINTS" id="PR01243">
    <property type="entry name" value="NUCDPKINASE"/>
</dbReference>
<protein>
    <recommendedName>
        <fullName evidence="10">RRM domain-containing protein</fullName>
    </recommendedName>
</protein>
<dbReference type="Gene3D" id="3.30.70.141">
    <property type="entry name" value="Nucleoside diphosphate kinase-like domain"/>
    <property type="match status" value="1"/>
</dbReference>